<dbReference type="InterPro" id="IPR045847">
    <property type="entry name" value="AIG1-like"/>
</dbReference>
<evidence type="ECO:0000256" key="3">
    <source>
        <dbReference type="ARBA" id="ARBA00023125"/>
    </source>
</evidence>
<evidence type="ECO:0000256" key="4">
    <source>
        <dbReference type="ARBA" id="ARBA00023163"/>
    </source>
</evidence>
<comment type="subcellular location">
    <subcellularLocation>
        <location evidence="1">Nucleus</location>
    </subcellularLocation>
</comment>
<keyword evidence="4" id="KW-0804">Transcription</keyword>
<reference evidence="9" key="1">
    <citation type="journal article" date="2015" name="Nat. Plants">
        <title>Genome expansion of Arabis alpina linked with retrotransposition and reduced symmetric DNA methylation.</title>
        <authorList>
            <person name="Willing E.M."/>
            <person name="Rawat V."/>
            <person name="Mandakova T."/>
            <person name="Maumus F."/>
            <person name="James G.V."/>
            <person name="Nordstroem K.J."/>
            <person name="Becker C."/>
            <person name="Warthmann N."/>
            <person name="Chica C."/>
            <person name="Szarzynska B."/>
            <person name="Zytnicki M."/>
            <person name="Albani M.C."/>
            <person name="Kiefer C."/>
            <person name="Bergonzi S."/>
            <person name="Castaings L."/>
            <person name="Mateos J.L."/>
            <person name="Berns M.C."/>
            <person name="Bujdoso N."/>
            <person name="Piofczyk T."/>
            <person name="de Lorenzo L."/>
            <person name="Barrero-Sicilia C."/>
            <person name="Mateos I."/>
            <person name="Piednoel M."/>
            <person name="Hagmann J."/>
            <person name="Chen-Min-Tao R."/>
            <person name="Iglesias-Fernandez R."/>
            <person name="Schuster S.C."/>
            <person name="Alonso-Blanco C."/>
            <person name="Roudier F."/>
            <person name="Carbonero P."/>
            <person name="Paz-Ares J."/>
            <person name="Davis S.J."/>
            <person name="Pecinka A."/>
            <person name="Quesneville H."/>
            <person name="Colot V."/>
            <person name="Lysak M.A."/>
            <person name="Weigel D."/>
            <person name="Coupland G."/>
            <person name="Schneeberger K."/>
        </authorList>
    </citation>
    <scope>NUCLEOTIDE SEQUENCE [LARGE SCALE GENOMIC DNA]</scope>
    <source>
        <strain evidence="9">cv. Pajares</strain>
    </source>
</reference>
<accession>A0A087GU00</accession>
<dbReference type="Pfam" id="PF00010">
    <property type="entry name" value="HLH"/>
    <property type="match status" value="1"/>
</dbReference>
<protein>
    <recommendedName>
        <fullName evidence="7">BHLH domain-containing protein</fullName>
    </recommendedName>
</protein>
<evidence type="ECO:0000256" key="2">
    <source>
        <dbReference type="ARBA" id="ARBA00023015"/>
    </source>
</evidence>
<dbReference type="EMBL" id="CM002873">
    <property type="protein sequence ID" value="KFK33352.1"/>
    <property type="molecule type" value="Genomic_DNA"/>
</dbReference>
<dbReference type="eggNOG" id="ENOG502S24B">
    <property type="taxonomic scope" value="Eukaryota"/>
</dbReference>
<dbReference type="Gramene" id="KFK33352">
    <property type="protein sequence ID" value="KFK33352"/>
    <property type="gene ID" value="AALP_AA5G002800"/>
</dbReference>
<dbReference type="PANTHER" id="PTHR45844">
    <property type="entry name" value="TRANSCRIPTION FACTOR BHLH30"/>
    <property type="match status" value="1"/>
</dbReference>
<evidence type="ECO:0000256" key="6">
    <source>
        <dbReference type="SAM" id="MobiDB-lite"/>
    </source>
</evidence>
<keyword evidence="3" id="KW-0238">DNA-binding</keyword>
<proteinExistence type="predicted"/>
<feature type="domain" description="BHLH" evidence="7">
    <location>
        <begin position="60"/>
        <end position="109"/>
    </location>
</feature>
<dbReference type="OMA" id="CVLWVQG"/>
<keyword evidence="5" id="KW-0539">Nucleus</keyword>
<dbReference type="Proteomes" id="UP000029120">
    <property type="component" value="Chromosome 5"/>
</dbReference>
<evidence type="ECO:0000256" key="1">
    <source>
        <dbReference type="ARBA" id="ARBA00004123"/>
    </source>
</evidence>
<evidence type="ECO:0000313" key="9">
    <source>
        <dbReference type="Proteomes" id="UP000029120"/>
    </source>
</evidence>
<keyword evidence="9" id="KW-1185">Reference proteome</keyword>
<dbReference type="GO" id="GO:0046983">
    <property type="term" value="F:protein dimerization activity"/>
    <property type="evidence" value="ECO:0007669"/>
    <property type="project" value="InterPro"/>
</dbReference>
<gene>
    <name evidence="8" type="ordered locus">AALP_Aa5g002800</name>
</gene>
<evidence type="ECO:0000256" key="5">
    <source>
        <dbReference type="ARBA" id="ARBA00023242"/>
    </source>
</evidence>
<sequence length="226" mass="25077">MVLLQHLEQGIRPISRCYNPTTYSTTIGRNFFTSATTSSKLFSRGFSVVKPKSKTESKEVAAKKHSDAERRRRFRINGQFETLRTILPNLVKHDKASVLGETIRHFNELKKMVKDIPTTPSLEDNLRLGHCNNKDMARIVFSCNDKEGLMTEVAKAMKTSNAKAVRAEIMTVGGRTKCALFVQGVNGNEGLIKLKKSLKHVVNGKSSSSEAKNNNNNNNGGSLLPN</sequence>
<dbReference type="GO" id="GO:0005634">
    <property type="term" value="C:nucleus"/>
    <property type="evidence" value="ECO:0007669"/>
    <property type="project" value="UniProtKB-SubCell"/>
</dbReference>
<dbReference type="PANTHER" id="PTHR45844:SF17">
    <property type="entry name" value="TRANSCRIPTION FACTOR BHLH131"/>
    <property type="match status" value="1"/>
</dbReference>
<dbReference type="InterPro" id="IPR036638">
    <property type="entry name" value="HLH_DNA-bd_sf"/>
</dbReference>
<dbReference type="InterPro" id="IPR011598">
    <property type="entry name" value="bHLH_dom"/>
</dbReference>
<feature type="region of interest" description="Disordered" evidence="6">
    <location>
        <begin position="203"/>
        <end position="226"/>
    </location>
</feature>
<dbReference type="AlphaFoldDB" id="A0A087GU00"/>
<name>A0A087GU00_ARAAL</name>
<keyword evidence="2" id="KW-0805">Transcription regulation</keyword>
<dbReference type="SMART" id="SM00353">
    <property type="entry name" value="HLH"/>
    <property type="match status" value="1"/>
</dbReference>
<dbReference type="SUPFAM" id="SSF47459">
    <property type="entry name" value="HLH, helix-loop-helix DNA-binding domain"/>
    <property type="match status" value="1"/>
</dbReference>
<dbReference type="Gene3D" id="4.10.280.10">
    <property type="entry name" value="Helix-loop-helix DNA-binding domain"/>
    <property type="match status" value="1"/>
</dbReference>
<dbReference type="CDD" id="cd11455">
    <property type="entry name" value="bHLH_AtAIG1_like"/>
    <property type="match status" value="1"/>
</dbReference>
<evidence type="ECO:0000313" key="8">
    <source>
        <dbReference type="EMBL" id="KFK33352.1"/>
    </source>
</evidence>
<dbReference type="GO" id="GO:0003700">
    <property type="term" value="F:DNA-binding transcription factor activity"/>
    <property type="evidence" value="ECO:0007669"/>
    <property type="project" value="InterPro"/>
</dbReference>
<organism evidence="8 9">
    <name type="scientific">Arabis alpina</name>
    <name type="common">Alpine rock-cress</name>
    <dbReference type="NCBI Taxonomy" id="50452"/>
    <lineage>
        <taxon>Eukaryota</taxon>
        <taxon>Viridiplantae</taxon>
        <taxon>Streptophyta</taxon>
        <taxon>Embryophyta</taxon>
        <taxon>Tracheophyta</taxon>
        <taxon>Spermatophyta</taxon>
        <taxon>Magnoliopsida</taxon>
        <taxon>eudicotyledons</taxon>
        <taxon>Gunneridae</taxon>
        <taxon>Pentapetalae</taxon>
        <taxon>rosids</taxon>
        <taxon>malvids</taxon>
        <taxon>Brassicales</taxon>
        <taxon>Brassicaceae</taxon>
        <taxon>Arabideae</taxon>
        <taxon>Arabis</taxon>
    </lineage>
</organism>
<dbReference type="PROSITE" id="PS50888">
    <property type="entry name" value="BHLH"/>
    <property type="match status" value="1"/>
</dbReference>
<dbReference type="GO" id="GO:0003677">
    <property type="term" value="F:DNA binding"/>
    <property type="evidence" value="ECO:0007669"/>
    <property type="project" value="UniProtKB-KW"/>
</dbReference>
<dbReference type="OrthoDB" id="690068at2759"/>
<evidence type="ECO:0000259" key="7">
    <source>
        <dbReference type="PROSITE" id="PS50888"/>
    </source>
</evidence>